<keyword evidence="4" id="KW-0863">Zinc-finger</keyword>
<comment type="subcellular location">
    <subcellularLocation>
        <location evidence="1">Nucleus</location>
        <location evidence="1">Nucleolus</location>
    </subcellularLocation>
</comment>
<dbReference type="GO" id="GO:0070860">
    <property type="term" value="C:RNA polymerase I core factor complex"/>
    <property type="evidence" value="ECO:0007669"/>
    <property type="project" value="InterPro"/>
</dbReference>
<keyword evidence="8" id="KW-0804">Transcription</keyword>
<dbReference type="PANTHER" id="PTHR31576:SF2">
    <property type="entry name" value="TATA BOX-BINDING PROTEIN-ASSOCIATED FACTOR RNA POLYMERASE I SUBUNIT B"/>
    <property type="match status" value="1"/>
</dbReference>
<evidence type="ECO:0000256" key="2">
    <source>
        <dbReference type="ARBA" id="ARBA00006899"/>
    </source>
</evidence>
<evidence type="ECO:0000256" key="1">
    <source>
        <dbReference type="ARBA" id="ARBA00004604"/>
    </source>
</evidence>
<keyword evidence="11" id="KW-1185">Reference proteome</keyword>
<organism evidence="10 11">
    <name type="scientific">Taxus chinensis</name>
    <name type="common">Chinese yew</name>
    <name type="synonym">Taxus wallichiana var. chinensis</name>
    <dbReference type="NCBI Taxonomy" id="29808"/>
    <lineage>
        <taxon>Eukaryota</taxon>
        <taxon>Viridiplantae</taxon>
        <taxon>Streptophyta</taxon>
        <taxon>Embryophyta</taxon>
        <taxon>Tracheophyta</taxon>
        <taxon>Spermatophyta</taxon>
        <taxon>Pinopsida</taxon>
        <taxon>Pinidae</taxon>
        <taxon>Conifers II</taxon>
        <taxon>Cupressales</taxon>
        <taxon>Taxaceae</taxon>
        <taxon>Taxus</taxon>
    </lineage>
</organism>
<reference evidence="10 11" key="1">
    <citation type="journal article" date="2021" name="Nat. Plants">
        <title>The Taxus genome provides insights into paclitaxel biosynthesis.</title>
        <authorList>
            <person name="Xiong X."/>
            <person name="Gou J."/>
            <person name="Liao Q."/>
            <person name="Li Y."/>
            <person name="Zhou Q."/>
            <person name="Bi G."/>
            <person name="Li C."/>
            <person name="Du R."/>
            <person name="Wang X."/>
            <person name="Sun T."/>
            <person name="Guo L."/>
            <person name="Liang H."/>
            <person name="Lu P."/>
            <person name="Wu Y."/>
            <person name="Zhang Z."/>
            <person name="Ro D.K."/>
            <person name="Shang Y."/>
            <person name="Huang S."/>
            <person name="Yan J."/>
        </authorList>
    </citation>
    <scope>NUCLEOTIDE SEQUENCE [LARGE SCALE GENOMIC DNA]</scope>
    <source>
        <strain evidence="10">Ta-2019</strain>
    </source>
</reference>
<dbReference type="EMBL" id="JAHRHJ020000004">
    <property type="protein sequence ID" value="KAH9317392.1"/>
    <property type="molecule type" value="Genomic_DNA"/>
</dbReference>
<evidence type="ECO:0000256" key="9">
    <source>
        <dbReference type="ARBA" id="ARBA00023242"/>
    </source>
</evidence>
<evidence type="ECO:0000256" key="3">
    <source>
        <dbReference type="ARBA" id="ARBA00022723"/>
    </source>
</evidence>
<dbReference type="InterPro" id="IPR033599">
    <property type="entry name" value="TAF1B/Rrn7"/>
</dbReference>
<protein>
    <submittedName>
        <fullName evidence="10">Uncharacterized protein</fullName>
    </submittedName>
</protein>
<dbReference type="GO" id="GO:0008270">
    <property type="term" value="F:zinc ion binding"/>
    <property type="evidence" value="ECO:0007669"/>
    <property type="project" value="UniProtKB-KW"/>
</dbReference>
<accession>A0AA38LDX5</accession>
<evidence type="ECO:0000256" key="8">
    <source>
        <dbReference type="ARBA" id="ARBA00023163"/>
    </source>
</evidence>
<dbReference type="AlphaFoldDB" id="A0AA38LDX5"/>
<evidence type="ECO:0000313" key="11">
    <source>
        <dbReference type="Proteomes" id="UP000824469"/>
    </source>
</evidence>
<keyword evidence="7" id="KW-0238">DNA-binding</keyword>
<dbReference type="Proteomes" id="UP000824469">
    <property type="component" value="Unassembled WGS sequence"/>
</dbReference>
<evidence type="ECO:0000313" key="10">
    <source>
        <dbReference type="EMBL" id="KAH9317392.1"/>
    </source>
</evidence>
<comment type="caution">
    <text evidence="10">The sequence shown here is derived from an EMBL/GenBank/DDBJ whole genome shotgun (WGS) entry which is preliminary data.</text>
</comment>
<dbReference type="GO" id="GO:0001164">
    <property type="term" value="F:RNA polymerase I core promoter sequence-specific DNA binding"/>
    <property type="evidence" value="ECO:0007669"/>
    <property type="project" value="InterPro"/>
</dbReference>
<feature type="non-terminal residue" evidence="10">
    <location>
        <position position="1"/>
    </location>
</feature>
<sequence>DQLDRVSYRLARSCLDNVNIKADCLPIHQVAKQPGEVLINSIESMACFQDHELDATTMLQNLETWHQENADRFDYGKDLQTYLKYCKDVIFSGAKMSYKEEILVKHFWELYEKLEKEDLDPIQGFEGDASLDLYISNTRQKNISQSVDENNASLYQRDCNLISNVAELHYPESGAVKQDVETTLEEIPSWGSPLVKAIGGDRLGSIISDMEQNRFQYIPPTRSRPPESYLSYRKKNIDGKFQIFAHADYYILLRACASAIKVNAYALHKCILKIEKRLGCIEDRIAGILKENL</sequence>
<dbReference type="PANTHER" id="PTHR31576">
    <property type="entry name" value="TATA BOX-BINDING PROTEIN-ASSOCIATED FACTOR RNA POLYMERASE I SUBUNIT B"/>
    <property type="match status" value="1"/>
</dbReference>
<keyword evidence="9" id="KW-0539">Nucleus</keyword>
<gene>
    <name evidence="10" type="ORF">KI387_019161</name>
</gene>
<keyword evidence="6" id="KW-0805">Transcription regulation</keyword>
<dbReference type="GO" id="GO:0042790">
    <property type="term" value="P:nucleolar large rRNA transcription by RNA polymerase I"/>
    <property type="evidence" value="ECO:0007669"/>
    <property type="project" value="TreeGrafter"/>
</dbReference>
<proteinExistence type="inferred from homology"/>
<evidence type="ECO:0000256" key="4">
    <source>
        <dbReference type="ARBA" id="ARBA00022771"/>
    </source>
</evidence>
<name>A0AA38LDX5_TAXCH</name>
<evidence type="ECO:0000256" key="7">
    <source>
        <dbReference type="ARBA" id="ARBA00023125"/>
    </source>
</evidence>
<evidence type="ECO:0000256" key="5">
    <source>
        <dbReference type="ARBA" id="ARBA00022833"/>
    </source>
</evidence>
<evidence type="ECO:0000256" key="6">
    <source>
        <dbReference type="ARBA" id="ARBA00023015"/>
    </source>
</evidence>
<dbReference type="OMA" id="HEENNTC"/>
<keyword evidence="5" id="KW-0862">Zinc</keyword>
<comment type="similarity">
    <text evidence="2">Belongs to the RRN7/TAF1B family.</text>
</comment>
<keyword evidence="3" id="KW-0479">Metal-binding</keyword>